<keyword evidence="5" id="KW-1185">Reference proteome</keyword>
<proteinExistence type="inferred from homology"/>
<keyword evidence="2" id="KW-0813">Transport</keyword>
<dbReference type="GO" id="GO:0005524">
    <property type="term" value="F:ATP binding"/>
    <property type="evidence" value="ECO:0007669"/>
    <property type="project" value="UniProtKB-KW"/>
</dbReference>
<dbReference type="Proteomes" id="UP000333828">
    <property type="component" value="Unassembled WGS sequence"/>
</dbReference>
<dbReference type="InterPro" id="IPR003439">
    <property type="entry name" value="ABC_transporter-like_ATP-bd"/>
</dbReference>
<dbReference type="RefSeq" id="WP_150682630.1">
    <property type="nucleotide sequence ID" value="NZ_CABPSI010000001.1"/>
</dbReference>
<evidence type="ECO:0000313" key="4">
    <source>
        <dbReference type="EMBL" id="VVD65857.1"/>
    </source>
</evidence>
<keyword evidence="4" id="KW-0067">ATP-binding</keyword>
<dbReference type="GO" id="GO:0016887">
    <property type="term" value="F:ATP hydrolysis activity"/>
    <property type="evidence" value="ECO:0007669"/>
    <property type="project" value="InterPro"/>
</dbReference>
<keyword evidence="4" id="KW-0547">Nucleotide-binding</keyword>
<name>A0A5E4RR83_9BURK</name>
<accession>A0A5E4RR83</accession>
<dbReference type="Gene3D" id="3.40.50.300">
    <property type="entry name" value="P-loop containing nucleotide triphosphate hydrolases"/>
    <property type="match status" value="1"/>
</dbReference>
<evidence type="ECO:0000256" key="2">
    <source>
        <dbReference type="ARBA" id="ARBA00022448"/>
    </source>
</evidence>
<feature type="domain" description="ABC transporter" evidence="3">
    <location>
        <begin position="2"/>
        <end position="211"/>
    </location>
</feature>
<dbReference type="PANTHER" id="PTHR43335:SF4">
    <property type="entry name" value="ABC TRANSPORTER, ATP-BINDING PROTEIN"/>
    <property type="match status" value="1"/>
</dbReference>
<sequence>MLRFEHLTKRFGSRTLFENLHFRAGAGCVALSDENGSGKSTLLGILAGTIDADTGDVWLDGHALRDAPLAAKSALAYVPDDCLAYPFQTGRAFLDMVASEKKVSVDDTVLDLANRFGLAPHMEKRFEQMSLGTRRKFFLSATLLGAPRVIVADEPGNGLDAAARAVLIDLLTMLGKDRCVFFSSHDPELTEACNARTVSFADFSSPEAANLR</sequence>
<reference evidence="4 5" key="1">
    <citation type="submission" date="2019-08" db="EMBL/GenBank/DDBJ databases">
        <authorList>
            <person name="Peeters C."/>
        </authorList>
    </citation>
    <scope>NUCLEOTIDE SEQUENCE [LARGE SCALE GENOMIC DNA]</scope>
    <source>
        <strain evidence="4 5">LMG 31115</strain>
    </source>
</reference>
<evidence type="ECO:0000313" key="5">
    <source>
        <dbReference type="Proteomes" id="UP000333828"/>
    </source>
</evidence>
<dbReference type="PANTHER" id="PTHR43335">
    <property type="entry name" value="ABC TRANSPORTER, ATP-BINDING PROTEIN"/>
    <property type="match status" value="1"/>
</dbReference>
<protein>
    <submittedName>
        <fullName evidence="4">ABC transporter ATP-binding protein</fullName>
    </submittedName>
</protein>
<gene>
    <name evidence="4" type="ORF">PIN31115_00333</name>
</gene>
<dbReference type="PROSITE" id="PS50893">
    <property type="entry name" value="ABC_TRANSPORTER_2"/>
    <property type="match status" value="1"/>
</dbReference>
<dbReference type="InterPro" id="IPR027417">
    <property type="entry name" value="P-loop_NTPase"/>
</dbReference>
<comment type="similarity">
    <text evidence="1">Belongs to the ABC transporter superfamily.</text>
</comment>
<dbReference type="EMBL" id="CABPSI010000001">
    <property type="protein sequence ID" value="VVD65857.1"/>
    <property type="molecule type" value="Genomic_DNA"/>
</dbReference>
<dbReference type="Pfam" id="PF00005">
    <property type="entry name" value="ABC_tran"/>
    <property type="match status" value="1"/>
</dbReference>
<dbReference type="SUPFAM" id="SSF52540">
    <property type="entry name" value="P-loop containing nucleoside triphosphate hydrolases"/>
    <property type="match status" value="1"/>
</dbReference>
<dbReference type="AlphaFoldDB" id="A0A5E4RR83"/>
<organism evidence="4 5">
    <name type="scientific">Pandoraea iniqua</name>
    <dbReference type="NCBI Taxonomy" id="2508288"/>
    <lineage>
        <taxon>Bacteria</taxon>
        <taxon>Pseudomonadati</taxon>
        <taxon>Pseudomonadota</taxon>
        <taxon>Betaproteobacteria</taxon>
        <taxon>Burkholderiales</taxon>
        <taxon>Burkholderiaceae</taxon>
        <taxon>Pandoraea</taxon>
    </lineage>
</organism>
<evidence type="ECO:0000259" key="3">
    <source>
        <dbReference type="PROSITE" id="PS50893"/>
    </source>
</evidence>
<evidence type="ECO:0000256" key="1">
    <source>
        <dbReference type="ARBA" id="ARBA00005417"/>
    </source>
</evidence>